<dbReference type="InterPro" id="IPR019632">
    <property type="entry name" value="DUF2497"/>
</dbReference>
<feature type="compositionally biased region" description="Low complexity" evidence="1">
    <location>
        <begin position="175"/>
        <end position="188"/>
    </location>
</feature>
<accession>A0A7G6VV43</accession>
<proteinExistence type="predicted"/>
<organism evidence="2 3">
    <name type="scientific">Croceicoccus marinus</name>
    <dbReference type="NCBI Taxonomy" id="450378"/>
    <lineage>
        <taxon>Bacteria</taxon>
        <taxon>Pseudomonadati</taxon>
        <taxon>Pseudomonadota</taxon>
        <taxon>Alphaproteobacteria</taxon>
        <taxon>Sphingomonadales</taxon>
        <taxon>Erythrobacteraceae</taxon>
        <taxon>Croceicoccus</taxon>
    </lineage>
</organism>
<name>A0A7G6VV43_9SPHN</name>
<reference evidence="2 3" key="1">
    <citation type="submission" date="2020-08" db="EMBL/GenBank/DDBJ databases">
        <authorList>
            <person name="Liu G."/>
            <person name="Sun C."/>
        </authorList>
    </citation>
    <scope>NUCLEOTIDE SEQUENCE [LARGE SCALE GENOMIC DNA]</scope>
    <source>
        <strain evidence="2 3">OT19</strain>
    </source>
</reference>
<dbReference type="Pfam" id="PF10691">
    <property type="entry name" value="DUF2497"/>
    <property type="match status" value="1"/>
</dbReference>
<feature type="compositionally biased region" description="Pro residues" evidence="1">
    <location>
        <begin position="199"/>
        <end position="209"/>
    </location>
</feature>
<dbReference type="EMBL" id="CP060052">
    <property type="protein sequence ID" value="QNE05608.1"/>
    <property type="molecule type" value="Genomic_DNA"/>
</dbReference>
<evidence type="ECO:0000313" key="2">
    <source>
        <dbReference type="EMBL" id="QNE05608.1"/>
    </source>
</evidence>
<sequence>MAQKDGEASVEDILRSIKQVISREDGPRRSADTFARDAARENGQPVPERPASFSPYNFTRPSPFGARGAEPAPPTQPAEDEIADDGRTDVFDLRSLDSDAFAVDEPEEREAEARDSGESDIDSHREHGDPVQWAGREQAGEHDHAAPQAPQYEYEEGYDYPEESDVPGVEEPLELIEPAPEPSAEAQPRQVSAPEPEPDPAPQPAPQPVPDRSAGTTEGLIAGAAADALRDRFSALQQAANKPAAPPSAGNPLEDMVRDMLRPMLKQWLDDNMPAMVETIVEREIARITGRL</sequence>
<evidence type="ECO:0000313" key="3">
    <source>
        <dbReference type="Proteomes" id="UP000515297"/>
    </source>
</evidence>
<feature type="compositionally biased region" description="Basic and acidic residues" evidence="1">
    <location>
        <begin position="19"/>
        <end position="40"/>
    </location>
</feature>
<feature type="compositionally biased region" description="Basic and acidic residues" evidence="1">
    <location>
        <begin position="84"/>
        <end position="97"/>
    </location>
</feature>
<protein>
    <submittedName>
        <fullName evidence="2">DUF2497 domain-containing protein</fullName>
    </submittedName>
</protein>
<evidence type="ECO:0000256" key="1">
    <source>
        <dbReference type="SAM" id="MobiDB-lite"/>
    </source>
</evidence>
<dbReference type="Proteomes" id="UP000515297">
    <property type="component" value="Chromosome"/>
</dbReference>
<feature type="compositionally biased region" description="Basic and acidic residues" evidence="1">
    <location>
        <begin position="111"/>
        <end position="129"/>
    </location>
</feature>
<feature type="compositionally biased region" description="Acidic residues" evidence="1">
    <location>
        <begin position="153"/>
        <end position="165"/>
    </location>
</feature>
<dbReference type="RefSeq" id="WP_185884686.1">
    <property type="nucleotide sequence ID" value="NZ_CP060052.1"/>
</dbReference>
<gene>
    <name evidence="2" type="ORF">H4O24_02620</name>
</gene>
<feature type="region of interest" description="Disordered" evidence="1">
    <location>
        <begin position="19"/>
        <end position="256"/>
    </location>
</feature>
<dbReference type="AlphaFoldDB" id="A0A7G6VV43"/>